<dbReference type="Proteomes" id="UP000061660">
    <property type="component" value="Chromosome"/>
</dbReference>
<dbReference type="Gene3D" id="2.60.200.20">
    <property type="match status" value="1"/>
</dbReference>
<reference evidence="1 2" key="2">
    <citation type="journal article" date="2016" name="Genome Announc.">
        <title>Complete Genome Sequences of Two Interactive Moderate Thermophiles, Paenibacillus napthalenovorans 32O-Y and Paenibacillus sp. 32O-W.</title>
        <authorList>
            <person name="Butler R.R.III."/>
            <person name="Wang J."/>
            <person name="Stark B.C."/>
            <person name="Pombert J.F."/>
        </authorList>
    </citation>
    <scope>NUCLEOTIDE SEQUENCE [LARGE SCALE GENOMIC DNA]</scope>
    <source>
        <strain evidence="1 2">32O-Y</strain>
    </source>
</reference>
<dbReference type="Pfam" id="PF19909">
    <property type="entry name" value="DUF6382"/>
    <property type="match status" value="1"/>
</dbReference>
<dbReference type="PROSITE" id="PS50006">
    <property type="entry name" value="FHA_DOMAIN"/>
    <property type="match status" value="1"/>
</dbReference>
<dbReference type="EMBL" id="CP013652">
    <property type="protein sequence ID" value="ALS22460.1"/>
    <property type="molecule type" value="Genomic_DNA"/>
</dbReference>
<dbReference type="AlphaFoldDB" id="A0A0U2UH18"/>
<dbReference type="InterPro" id="IPR000253">
    <property type="entry name" value="FHA_dom"/>
</dbReference>
<dbReference type="RefSeq" id="WP_054818236.1">
    <property type="nucleotide sequence ID" value="NZ_BJCS01000001.1"/>
</dbReference>
<sequence>MDQQLYGLQVNYVSEHGHYMVLTFPHGEQEELSSFQVNMLSANRIPRLLELQVEAKDGQIRLHYNITGKRMLAYWLRMEQLTLRSYYSLLLRIVEILDDSKVYMLQPGRYVLKEEYIYCGSGLQDLYLTYVPKNNLTGKHPVSSDIQQLASRWIHRVTELHGNGFQELMRYLQEDSFNLPELKQLLHNQLNLLEETPAAVPSGIPSSLELPEKPSAVDRKIMEKPQERREFDDMQHAQAVSPILSTDEVYEARGREENRHKKKQLWIVLLTVLMWGLIWKLYADQPQELMLYVCAGLTVLFGAAALVFLRRIRHAAGTEAEDEPSVEDWAPDYGDAGGDGGFFSRIGLAEPVQRKEPLKEEIQPVEPFPSLTPAPDLAMRTMLLSPPDATVFLGRPARKEKRAAPFLEFFRDGVRQQACIQKPGFVIGRAADEADLIHAEEGVSRLHAEILQDQEGYGIRDLGSLNGTTLNGEALVPYQVQPLKEGDIVKIVTTEFTFKMGS</sequence>
<keyword evidence="2" id="KW-1185">Reference proteome</keyword>
<dbReference type="InterPro" id="IPR008984">
    <property type="entry name" value="SMAD_FHA_dom_sf"/>
</dbReference>
<dbReference type="STRING" id="162209.IJ22_20860"/>
<evidence type="ECO:0000313" key="2">
    <source>
        <dbReference type="Proteomes" id="UP000061660"/>
    </source>
</evidence>
<organism evidence="1 2">
    <name type="scientific">Paenibacillus naphthalenovorans</name>
    <dbReference type="NCBI Taxonomy" id="162209"/>
    <lineage>
        <taxon>Bacteria</taxon>
        <taxon>Bacillati</taxon>
        <taxon>Bacillota</taxon>
        <taxon>Bacilli</taxon>
        <taxon>Bacillales</taxon>
        <taxon>Paenibacillaceae</taxon>
        <taxon>Paenibacillus</taxon>
    </lineage>
</organism>
<dbReference type="InterPro" id="IPR050923">
    <property type="entry name" value="Cell_Proc_Reg/RNA_Proc"/>
</dbReference>
<dbReference type="PANTHER" id="PTHR23308">
    <property type="entry name" value="NUCLEAR INHIBITOR OF PROTEIN PHOSPHATASE-1"/>
    <property type="match status" value="1"/>
</dbReference>
<dbReference type="KEGG" id="pnp:IJ22_20860"/>
<dbReference type="CDD" id="cd00060">
    <property type="entry name" value="FHA"/>
    <property type="match status" value="1"/>
</dbReference>
<dbReference type="SUPFAM" id="SSF49879">
    <property type="entry name" value="SMAD/FHA domain"/>
    <property type="match status" value="1"/>
</dbReference>
<gene>
    <name evidence="1" type="ORF">IJ22_20860</name>
</gene>
<dbReference type="SMART" id="SM00240">
    <property type="entry name" value="FHA"/>
    <property type="match status" value="1"/>
</dbReference>
<proteinExistence type="predicted"/>
<accession>A0A0U2UH18</accession>
<reference evidence="2" key="1">
    <citation type="submission" date="2015-12" db="EMBL/GenBank/DDBJ databases">
        <title>Complete genome sequences of two moderately thermophilic Paenibacillus species.</title>
        <authorList>
            <person name="Butler R.III."/>
            <person name="Wang J."/>
            <person name="Stark B.C."/>
            <person name="Pombert J.-F."/>
        </authorList>
    </citation>
    <scope>NUCLEOTIDE SEQUENCE [LARGE SCALE GENOMIC DNA]</scope>
    <source>
        <strain evidence="2">32O-Y</strain>
    </source>
</reference>
<dbReference type="PATRIC" id="fig|162209.4.peg.2212"/>
<dbReference type="InterPro" id="IPR045962">
    <property type="entry name" value="DUF6382"/>
</dbReference>
<evidence type="ECO:0000313" key="1">
    <source>
        <dbReference type="EMBL" id="ALS22460.1"/>
    </source>
</evidence>
<protein>
    <submittedName>
        <fullName evidence="1">Phosphopeptide-binding protein</fullName>
    </submittedName>
</protein>
<dbReference type="Pfam" id="PF00498">
    <property type="entry name" value="FHA"/>
    <property type="match status" value="1"/>
</dbReference>
<dbReference type="OrthoDB" id="9783862at2"/>
<name>A0A0U2UH18_9BACL</name>